<protein>
    <submittedName>
        <fullName evidence="1">Uncharacterized protein</fullName>
    </submittedName>
</protein>
<reference evidence="1" key="1">
    <citation type="submission" date="2020-03" db="EMBL/GenBank/DDBJ databases">
        <title>Castanea mollissima Vanexum genome sequencing.</title>
        <authorList>
            <person name="Staton M."/>
        </authorList>
    </citation>
    <scope>NUCLEOTIDE SEQUENCE</scope>
    <source>
        <tissue evidence="1">Leaf</tissue>
    </source>
</reference>
<proteinExistence type="predicted"/>
<dbReference type="Proteomes" id="UP000737018">
    <property type="component" value="Unassembled WGS sequence"/>
</dbReference>
<organism evidence="1 2">
    <name type="scientific">Castanea mollissima</name>
    <name type="common">Chinese chestnut</name>
    <dbReference type="NCBI Taxonomy" id="60419"/>
    <lineage>
        <taxon>Eukaryota</taxon>
        <taxon>Viridiplantae</taxon>
        <taxon>Streptophyta</taxon>
        <taxon>Embryophyta</taxon>
        <taxon>Tracheophyta</taxon>
        <taxon>Spermatophyta</taxon>
        <taxon>Magnoliopsida</taxon>
        <taxon>eudicotyledons</taxon>
        <taxon>Gunneridae</taxon>
        <taxon>Pentapetalae</taxon>
        <taxon>rosids</taxon>
        <taxon>fabids</taxon>
        <taxon>Fagales</taxon>
        <taxon>Fagaceae</taxon>
        <taxon>Castanea</taxon>
    </lineage>
</organism>
<accession>A0A8J4QZF5</accession>
<keyword evidence="2" id="KW-1185">Reference proteome</keyword>
<dbReference type="AlphaFoldDB" id="A0A8J4QZF5"/>
<evidence type="ECO:0000313" key="2">
    <source>
        <dbReference type="Proteomes" id="UP000737018"/>
    </source>
</evidence>
<dbReference type="EMBL" id="JRKL02003217">
    <property type="protein sequence ID" value="KAF3956019.1"/>
    <property type="molecule type" value="Genomic_DNA"/>
</dbReference>
<gene>
    <name evidence="1" type="ORF">CMV_018827</name>
</gene>
<comment type="caution">
    <text evidence="1">The sequence shown here is derived from an EMBL/GenBank/DDBJ whole genome shotgun (WGS) entry which is preliminary data.</text>
</comment>
<evidence type="ECO:0000313" key="1">
    <source>
        <dbReference type="EMBL" id="KAF3956019.1"/>
    </source>
</evidence>
<name>A0A8J4QZF5_9ROSI</name>
<sequence length="69" mass="8289">MVFVSLSMDPSICRFVEDRLELLSPYMVLSSLSPFYNFFSYFETKIRVQRLDLPGRLVRAQQRYHFPCF</sequence>